<gene>
    <name evidence="1" type="ORF">Lupro_03965</name>
</gene>
<sequence length="345" mass="40840">MKTVLFCQNPYAFGILKPIMEVLKEKNFSYLWFVRKTIQKQFPFQNEPFTSDMKEVKEFKSDVIFVPGNEVPYYLRGLKVQIFHGLAGEKKGHFRIRHYFDLYLTQGPYFTKKFLELKQKFKNFEVLETGWPKLDIYGEELHKYNVIKKELLLKFKAKIIVLYAPTFSPSLTSASFLIEEFKELSKNRKYLILIKFHDLMAVELIEEYKQLAKSTANIIFEEERNIIKFLLMADIMVSDTSSVVYEFLLLNKPVITFKSNSKNILWDNSNEYKNLSSKIESNLKADNFKEKRLKIAQQYHPYNDGKSALRMVEASLKYITKNGVPEKRKLSFLRKLKIHKIFGKY</sequence>
<dbReference type="PATRIC" id="fig|1622118.3.peg.839"/>
<dbReference type="AlphaFoldDB" id="A0A0X8G5L1"/>
<dbReference type="STRING" id="1622118.Lupro_03965"/>
<dbReference type="RefSeq" id="WP_068206491.1">
    <property type="nucleotide sequence ID" value="NZ_CP013355.1"/>
</dbReference>
<dbReference type="SUPFAM" id="SSF53756">
    <property type="entry name" value="UDP-Glycosyltransferase/glycogen phosphorylase"/>
    <property type="match status" value="1"/>
</dbReference>
<organism evidence="1 2">
    <name type="scientific">Lutibacter profundi</name>
    <dbReference type="NCBI Taxonomy" id="1622118"/>
    <lineage>
        <taxon>Bacteria</taxon>
        <taxon>Pseudomonadati</taxon>
        <taxon>Bacteroidota</taxon>
        <taxon>Flavobacteriia</taxon>
        <taxon>Flavobacteriales</taxon>
        <taxon>Flavobacteriaceae</taxon>
        <taxon>Lutibacter</taxon>
    </lineage>
</organism>
<evidence type="ECO:0000313" key="2">
    <source>
        <dbReference type="Proteomes" id="UP000059672"/>
    </source>
</evidence>
<dbReference type="PANTHER" id="PTHR37316:SF3">
    <property type="entry name" value="TEICHOIC ACID GLYCEROL-PHOSPHATE TRANSFERASE"/>
    <property type="match status" value="1"/>
</dbReference>
<dbReference type="Gene3D" id="3.40.50.12580">
    <property type="match status" value="1"/>
</dbReference>
<dbReference type="GO" id="GO:0047355">
    <property type="term" value="F:CDP-glycerol glycerophosphotransferase activity"/>
    <property type="evidence" value="ECO:0007669"/>
    <property type="project" value="InterPro"/>
</dbReference>
<dbReference type="EMBL" id="CP013355">
    <property type="protein sequence ID" value="AMC10459.1"/>
    <property type="molecule type" value="Genomic_DNA"/>
</dbReference>
<dbReference type="OrthoDB" id="1522454at2"/>
<dbReference type="GO" id="GO:0016020">
    <property type="term" value="C:membrane"/>
    <property type="evidence" value="ECO:0007669"/>
    <property type="project" value="InterPro"/>
</dbReference>
<protein>
    <submittedName>
        <fullName evidence="1">CDP-glycerol--glycerophosphate glycerophosphotransferase</fullName>
    </submittedName>
</protein>
<keyword evidence="2" id="KW-1185">Reference proteome</keyword>
<dbReference type="InterPro" id="IPR007554">
    <property type="entry name" value="Glycerophosphate_synth"/>
</dbReference>
<reference evidence="2" key="1">
    <citation type="submission" date="2015-12" db="EMBL/GenBank/DDBJ databases">
        <title>Complete genome sequence of Lutibacter profundus strain LP1.</title>
        <authorList>
            <person name="Wissuwa J."/>
            <person name="Le Moine Bauer S."/>
            <person name="Stokke R."/>
            <person name="Dahle H."/>
            <person name="Steen I.H."/>
        </authorList>
    </citation>
    <scope>NUCLEOTIDE SEQUENCE [LARGE SCALE GENOMIC DNA]</scope>
    <source>
        <strain evidence="2">LP1</strain>
    </source>
</reference>
<reference evidence="1 2" key="2">
    <citation type="journal article" date="2016" name="Int. J. Syst. Evol. Microbiol.">
        <title>Lutibacter profundi sp. nov., isolated from a deep-sea hydrothermal system on the Arctic Mid-Ocean Ridge and emended description of the genus Lutibacter.</title>
        <authorList>
            <person name="Le Moine Bauer S."/>
            <person name="Roalkvam I."/>
            <person name="Steen I.H."/>
            <person name="Dahle H."/>
        </authorList>
    </citation>
    <scope>NUCLEOTIDE SEQUENCE [LARGE SCALE GENOMIC DNA]</scope>
    <source>
        <strain evidence="1 2">LP1</strain>
    </source>
</reference>
<dbReference type="InterPro" id="IPR043148">
    <property type="entry name" value="TagF_C"/>
</dbReference>
<dbReference type="InterPro" id="IPR051612">
    <property type="entry name" value="Teichoic_Acid_Biosynth"/>
</dbReference>
<dbReference type="KEGG" id="lut:Lupro_03965"/>
<name>A0A0X8G5L1_9FLAO</name>
<dbReference type="Pfam" id="PF04464">
    <property type="entry name" value="Glyphos_transf"/>
    <property type="match status" value="1"/>
</dbReference>
<evidence type="ECO:0000313" key="1">
    <source>
        <dbReference type="EMBL" id="AMC10459.1"/>
    </source>
</evidence>
<dbReference type="Proteomes" id="UP000059672">
    <property type="component" value="Chromosome"/>
</dbReference>
<dbReference type="PANTHER" id="PTHR37316">
    <property type="entry name" value="TEICHOIC ACID GLYCEROL-PHOSPHATE PRIMASE"/>
    <property type="match status" value="1"/>
</dbReference>
<accession>A0A0X8G5L1</accession>
<keyword evidence="1" id="KW-0808">Transferase</keyword>
<proteinExistence type="predicted"/>